<dbReference type="AlphaFoldDB" id="A0A285USY4"/>
<dbReference type="InterPro" id="IPR011057">
    <property type="entry name" value="Mss4-like_sf"/>
</dbReference>
<dbReference type="Pfam" id="PF04828">
    <property type="entry name" value="GFA"/>
    <property type="match status" value="1"/>
</dbReference>
<dbReference type="GO" id="GO:0016846">
    <property type="term" value="F:carbon-sulfur lyase activity"/>
    <property type="evidence" value="ECO:0007669"/>
    <property type="project" value="InterPro"/>
</dbReference>
<evidence type="ECO:0000256" key="1">
    <source>
        <dbReference type="ARBA" id="ARBA00005495"/>
    </source>
</evidence>
<evidence type="ECO:0000256" key="2">
    <source>
        <dbReference type="ARBA" id="ARBA00022723"/>
    </source>
</evidence>
<feature type="domain" description="CENP-V/GFA" evidence="4">
    <location>
        <begin position="6"/>
        <end position="114"/>
    </location>
</feature>
<organism evidence="5 6">
    <name type="scientific">Rhizobium subbaraonis</name>
    <dbReference type="NCBI Taxonomy" id="908946"/>
    <lineage>
        <taxon>Bacteria</taxon>
        <taxon>Pseudomonadati</taxon>
        <taxon>Pseudomonadota</taxon>
        <taxon>Alphaproteobacteria</taxon>
        <taxon>Hyphomicrobiales</taxon>
        <taxon>Rhizobiaceae</taxon>
        <taxon>Rhizobium/Agrobacterium group</taxon>
        <taxon>Rhizobium</taxon>
    </lineage>
</organism>
<dbReference type="SUPFAM" id="SSF51316">
    <property type="entry name" value="Mss4-like"/>
    <property type="match status" value="1"/>
</dbReference>
<keyword evidence="3" id="KW-0862">Zinc</keyword>
<protein>
    <recommendedName>
        <fullName evidence="4">CENP-V/GFA domain-containing protein</fullName>
    </recommendedName>
</protein>
<dbReference type="GO" id="GO:0046872">
    <property type="term" value="F:metal ion binding"/>
    <property type="evidence" value="ECO:0007669"/>
    <property type="project" value="UniProtKB-KW"/>
</dbReference>
<evidence type="ECO:0000259" key="4">
    <source>
        <dbReference type="PROSITE" id="PS51891"/>
    </source>
</evidence>
<proteinExistence type="inferred from homology"/>
<evidence type="ECO:0000256" key="3">
    <source>
        <dbReference type="ARBA" id="ARBA00022833"/>
    </source>
</evidence>
<dbReference type="EMBL" id="OBQD01000013">
    <property type="protein sequence ID" value="SOC44964.1"/>
    <property type="molecule type" value="Genomic_DNA"/>
</dbReference>
<evidence type="ECO:0000313" key="6">
    <source>
        <dbReference type="Proteomes" id="UP000219167"/>
    </source>
</evidence>
<dbReference type="PANTHER" id="PTHR28620">
    <property type="entry name" value="CENTROMERE PROTEIN V"/>
    <property type="match status" value="1"/>
</dbReference>
<comment type="similarity">
    <text evidence="1">Belongs to the Gfa family.</text>
</comment>
<accession>A0A285USY4</accession>
<reference evidence="5 6" key="1">
    <citation type="submission" date="2017-08" db="EMBL/GenBank/DDBJ databases">
        <authorList>
            <person name="de Groot N.N."/>
        </authorList>
    </citation>
    <scope>NUCLEOTIDE SEQUENCE [LARGE SCALE GENOMIC DNA]</scope>
    <source>
        <strain evidence="5 6">JC85</strain>
    </source>
</reference>
<sequence>MAVAHYGGGCQCGAVSFEADADLDQTIICNCSRCQRLGSVLAFTAREAFNLKSGEGNLSEYLFNNRKVHHLFCKTCGIQSFAYGEKPDGSSMVAINVNCLDGVNPRDLTPHAYDGASA</sequence>
<dbReference type="InterPro" id="IPR052355">
    <property type="entry name" value="CENP-V-like"/>
</dbReference>
<name>A0A285USY4_9HYPH</name>
<dbReference type="OrthoDB" id="9805575at2"/>
<dbReference type="Gene3D" id="2.170.150.70">
    <property type="match status" value="1"/>
</dbReference>
<dbReference type="PANTHER" id="PTHR28620:SF1">
    <property type="entry name" value="CENP-V_GFA DOMAIN-CONTAINING PROTEIN"/>
    <property type="match status" value="1"/>
</dbReference>
<gene>
    <name evidence="5" type="ORF">SAMN05892877_113179</name>
</gene>
<dbReference type="Proteomes" id="UP000219167">
    <property type="component" value="Unassembled WGS sequence"/>
</dbReference>
<dbReference type="InterPro" id="IPR006913">
    <property type="entry name" value="CENP-V/GFA"/>
</dbReference>
<keyword evidence="2" id="KW-0479">Metal-binding</keyword>
<evidence type="ECO:0000313" key="5">
    <source>
        <dbReference type="EMBL" id="SOC44964.1"/>
    </source>
</evidence>
<dbReference type="PROSITE" id="PS51891">
    <property type="entry name" value="CENP_V_GFA"/>
    <property type="match status" value="1"/>
</dbReference>
<keyword evidence="6" id="KW-1185">Reference proteome</keyword>
<dbReference type="RefSeq" id="WP_097141689.1">
    <property type="nucleotide sequence ID" value="NZ_OBQD01000013.1"/>
</dbReference>